<dbReference type="FunFam" id="1.25.40.10:FF:000344">
    <property type="entry name" value="Pentatricopeptide repeat-containing protein"/>
    <property type="match status" value="1"/>
</dbReference>
<name>A0A8T2UGG0_CERRI</name>
<keyword evidence="4" id="KW-1185">Reference proteome</keyword>
<evidence type="ECO:0000256" key="1">
    <source>
        <dbReference type="ARBA" id="ARBA00022737"/>
    </source>
</evidence>
<dbReference type="Gene3D" id="1.25.40.10">
    <property type="entry name" value="Tetratricopeptide repeat domain"/>
    <property type="match status" value="4"/>
</dbReference>
<evidence type="ECO:0000256" key="2">
    <source>
        <dbReference type="PROSITE-ProRule" id="PRU00708"/>
    </source>
</evidence>
<sequence length="604" mass="67383">MLRFLDSSEEKFYQMKDFVEESGIKNWAYVSLEEAVSLLESRFRPLPLVEDLCCILLKCIKEKNSRLTLRVYAHLGQRGLCLHKSLVSPLILALVGIGCMNDAQDIFNGSAKKESCSWSSLITGYVQGGRPDDAMVLYQSHKNAYLHLSDYAFVALLKVCTQLRISVTGQEVHTEITKRGLLENNLFICNSLVHMYARCGLLVEAQAVFNAISVRDAVIWTALIAGYAECGCHREALSCFQKMHQEGFSPDATTFVCSLKACKGTHFIVSGEEIFAEVVRKGLEKEVLIGNVLVNMYINCGMFAEAHTVLDKCSIRSIGCCNVLMKAYAECGHYEESINMYEHMQDDVIPPDSISFSLCLKSCGSVGAEGMGQKVHMDVCRCGLEKDMGVGSALIDMYGKCGSLEEAQEVFNKLDVQDVVSWTALIAGYAQFGHSEKAYRIFKRMLSCNIQPNIITFMNLIAACSHSGLLEDGEFCLHLLCRYYSISPLCEHYICLIDLFGRAGFLRMVKILTLNMPFHPNLTVWHCILAACQRWGNVELGNFAFENAIQLDDEDAAAYILMSNIYSSTGMHQVAREVEAIGFEKLSRHMKRGSSRSIPAAFNK</sequence>
<dbReference type="GO" id="GO:0009451">
    <property type="term" value="P:RNA modification"/>
    <property type="evidence" value="ECO:0007669"/>
    <property type="project" value="InterPro"/>
</dbReference>
<comment type="caution">
    <text evidence="3">The sequence shown here is derived from an EMBL/GenBank/DDBJ whole genome shotgun (WGS) entry which is preliminary data.</text>
</comment>
<dbReference type="Pfam" id="PF13041">
    <property type="entry name" value="PPR_2"/>
    <property type="match status" value="3"/>
</dbReference>
<dbReference type="GO" id="GO:0003723">
    <property type="term" value="F:RNA binding"/>
    <property type="evidence" value="ECO:0007669"/>
    <property type="project" value="InterPro"/>
</dbReference>
<organism evidence="3 4">
    <name type="scientific">Ceratopteris richardii</name>
    <name type="common">Triangle waterfern</name>
    <dbReference type="NCBI Taxonomy" id="49495"/>
    <lineage>
        <taxon>Eukaryota</taxon>
        <taxon>Viridiplantae</taxon>
        <taxon>Streptophyta</taxon>
        <taxon>Embryophyta</taxon>
        <taxon>Tracheophyta</taxon>
        <taxon>Polypodiopsida</taxon>
        <taxon>Polypodiidae</taxon>
        <taxon>Polypodiales</taxon>
        <taxon>Pteridineae</taxon>
        <taxon>Pteridaceae</taxon>
        <taxon>Parkerioideae</taxon>
        <taxon>Ceratopteris</taxon>
    </lineage>
</organism>
<proteinExistence type="predicted"/>
<evidence type="ECO:0008006" key="5">
    <source>
        <dbReference type="Google" id="ProtNLM"/>
    </source>
</evidence>
<dbReference type="PANTHER" id="PTHR47926">
    <property type="entry name" value="PENTATRICOPEPTIDE REPEAT-CONTAINING PROTEIN"/>
    <property type="match status" value="1"/>
</dbReference>
<protein>
    <recommendedName>
        <fullName evidence="5">Pentatricopeptide repeat-containing protein</fullName>
    </recommendedName>
</protein>
<gene>
    <name evidence="3" type="ORF">KP509_07G044100</name>
</gene>
<dbReference type="NCBIfam" id="TIGR00756">
    <property type="entry name" value="PPR"/>
    <property type="match status" value="3"/>
</dbReference>
<dbReference type="AlphaFoldDB" id="A0A8T2UGG0"/>
<dbReference type="Pfam" id="PF20431">
    <property type="entry name" value="E_motif"/>
    <property type="match status" value="1"/>
</dbReference>
<dbReference type="Proteomes" id="UP000825935">
    <property type="component" value="Chromosome 7"/>
</dbReference>
<dbReference type="InterPro" id="IPR011990">
    <property type="entry name" value="TPR-like_helical_dom_sf"/>
</dbReference>
<feature type="repeat" description="PPR" evidence="2">
    <location>
        <begin position="418"/>
        <end position="452"/>
    </location>
</feature>
<dbReference type="InterPro" id="IPR046848">
    <property type="entry name" value="E_motif"/>
</dbReference>
<dbReference type="OrthoDB" id="185373at2759"/>
<reference evidence="3" key="1">
    <citation type="submission" date="2021-08" db="EMBL/GenBank/DDBJ databases">
        <title>WGS assembly of Ceratopteris richardii.</title>
        <authorList>
            <person name="Marchant D.B."/>
            <person name="Chen G."/>
            <person name="Jenkins J."/>
            <person name="Shu S."/>
            <person name="Leebens-Mack J."/>
            <person name="Grimwood J."/>
            <person name="Schmutz J."/>
            <person name="Soltis P."/>
            <person name="Soltis D."/>
            <person name="Chen Z.-H."/>
        </authorList>
    </citation>
    <scope>NUCLEOTIDE SEQUENCE</scope>
    <source>
        <strain evidence="3">Whitten #5841</strain>
        <tissue evidence="3">Leaf</tissue>
    </source>
</reference>
<dbReference type="FunFam" id="1.25.40.10:FF:000090">
    <property type="entry name" value="Pentatricopeptide repeat-containing protein, chloroplastic"/>
    <property type="match status" value="1"/>
</dbReference>
<accession>A0A8T2UGG0</accession>
<dbReference type="InterPro" id="IPR002885">
    <property type="entry name" value="PPR_rpt"/>
</dbReference>
<keyword evidence="1" id="KW-0677">Repeat</keyword>
<dbReference type="InterPro" id="IPR046960">
    <property type="entry name" value="PPR_At4g14850-like_plant"/>
</dbReference>
<dbReference type="Pfam" id="PF01535">
    <property type="entry name" value="PPR"/>
    <property type="match status" value="3"/>
</dbReference>
<evidence type="ECO:0000313" key="4">
    <source>
        <dbReference type="Proteomes" id="UP000825935"/>
    </source>
</evidence>
<feature type="repeat" description="PPR" evidence="2">
    <location>
        <begin position="317"/>
        <end position="351"/>
    </location>
</feature>
<dbReference type="SUPFAM" id="SSF48452">
    <property type="entry name" value="TPR-like"/>
    <property type="match status" value="1"/>
</dbReference>
<feature type="repeat" description="PPR" evidence="2">
    <location>
        <begin position="216"/>
        <end position="250"/>
    </location>
</feature>
<dbReference type="PROSITE" id="PS51375">
    <property type="entry name" value="PPR"/>
    <property type="match status" value="3"/>
</dbReference>
<dbReference type="EMBL" id="CM035412">
    <property type="protein sequence ID" value="KAH7432873.1"/>
    <property type="molecule type" value="Genomic_DNA"/>
</dbReference>
<evidence type="ECO:0000313" key="3">
    <source>
        <dbReference type="EMBL" id="KAH7432873.1"/>
    </source>
</evidence>